<feature type="compositionally biased region" description="Polar residues" evidence="1">
    <location>
        <begin position="59"/>
        <end position="88"/>
    </location>
</feature>
<protein>
    <submittedName>
        <fullName evidence="3">Uncharacterized protein</fullName>
    </submittedName>
</protein>
<dbReference type="AlphaFoldDB" id="A0A973W102"/>
<keyword evidence="2" id="KW-0732">Signal</keyword>
<dbReference type="EMBL" id="CP147711">
    <property type="protein sequence ID" value="WXC76803.1"/>
    <property type="molecule type" value="Genomic_DNA"/>
</dbReference>
<reference evidence="3" key="1">
    <citation type="submission" date="2020-06" db="EMBL/GenBank/DDBJ databases">
        <title>Whole Genome Sequence of Bradyrhizobium sp. Strain 1S1.</title>
        <authorList>
            <person name="Bromfield E.S.P."/>
            <person name="Cloutier S."/>
        </authorList>
    </citation>
    <scope>NUCLEOTIDE SEQUENCE [LARGE SCALE GENOMIC DNA]</scope>
    <source>
        <strain evidence="3">1S1</strain>
    </source>
</reference>
<reference evidence="4" key="2">
    <citation type="journal article" date="2021" name="Int. J. Syst. Evol. Microbiol.">
        <title>Bradyrhizobium septentrionale sp. nov. (sv. septentrionale) and Bradyrhizobium quebecense sp. nov. (sv. septentrionale) associated with legumes native to Canada possess rearranged symbiosis genes and numerous insertion sequences.</title>
        <authorList>
            <person name="Bromfield E.S.P."/>
            <person name="Cloutier S."/>
        </authorList>
    </citation>
    <scope>NUCLEOTIDE SEQUENCE</scope>
    <source>
        <strain evidence="4">5S5</strain>
    </source>
</reference>
<feature type="signal peptide" evidence="2">
    <location>
        <begin position="1"/>
        <end position="22"/>
    </location>
</feature>
<evidence type="ECO:0000313" key="3">
    <source>
        <dbReference type="EMBL" id="NVI45249.1"/>
    </source>
</evidence>
<reference evidence="4" key="3">
    <citation type="submission" date="2024-03" db="EMBL/GenBank/DDBJ databases">
        <authorList>
            <person name="Bromfield E.S.P."/>
            <person name="Cloutier S."/>
        </authorList>
    </citation>
    <scope>NUCLEOTIDE SEQUENCE</scope>
    <source>
        <strain evidence="4">5S5</strain>
    </source>
</reference>
<feature type="region of interest" description="Disordered" evidence="1">
    <location>
        <begin position="54"/>
        <end position="88"/>
    </location>
</feature>
<sequence length="88" mass="8824">MKKISLSIAAAIVATTAVTAGAAELPAYEKAGLPISPVQVQLLGAAGVQQQSSAANAATPHQRSVLTARKVTTATAPGQTETIGRSTR</sequence>
<evidence type="ECO:0000256" key="1">
    <source>
        <dbReference type="SAM" id="MobiDB-lite"/>
    </source>
</evidence>
<dbReference type="Proteomes" id="UP001432046">
    <property type="component" value="Chromosome"/>
</dbReference>
<accession>A0A973W102</accession>
<evidence type="ECO:0000256" key="2">
    <source>
        <dbReference type="SAM" id="SignalP"/>
    </source>
</evidence>
<organism evidence="3">
    <name type="scientific">Bradyrhizobium septentrionale</name>
    <dbReference type="NCBI Taxonomy" id="1404411"/>
    <lineage>
        <taxon>Bacteria</taxon>
        <taxon>Pseudomonadati</taxon>
        <taxon>Pseudomonadota</taxon>
        <taxon>Alphaproteobacteria</taxon>
        <taxon>Hyphomicrobiales</taxon>
        <taxon>Nitrobacteraceae</taxon>
        <taxon>Bradyrhizobium</taxon>
    </lineage>
</organism>
<name>A0A973W102_9BRAD</name>
<feature type="chain" id="PRO_5037702202" evidence="2">
    <location>
        <begin position="23"/>
        <end position="88"/>
    </location>
</feature>
<gene>
    <name evidence="3" type="ORF">HAP48_020250</name>
    <name evidence="4" type="ORF">WDK88_25365</name>
</gene>
<dbReference type="EMBL" id="JAAOLE020000001">
    <property type="protein sequence ID" value="NVI45249.1"/>
    <property type="molecule type" value="Genomic_DNA"/>
</dbReference>
<evidence type="ECO:0000313" key="5">
    <source>
        <dbReference type="Proteomes" id="UP001432046"/>
    </source>
</evidence>
<proteinExistence type="predicted"/>
<evidence type="ECO:0000313" key="4">
    <source>
        <dbReference type="EMBL" id="WXC76803.1"/>
    </source>
</evidence>
<keyword evidence="5" id="KW-1185">Reference proteome</keyword>
<dbReference type="RefSeq" id="WP_166204633.1">
    <property type="nucleotide sequence ID" value="NZ_CP088285.1"/>
</dbReference>